<dbReference type="PROSITE" id="PS50865">
    <property type="entry name" value="ZF_MYND_2"/>
    <property type="match status" value="1"/>
</dbReference>
<reference evidence="15" key="1">
    <citation type="submission" date="2023-01" db="EMBL/GenBank/DDBJ databases">
        <title>Genome assembly of the deep-sea coral Lophelia pertusa.</title>
        <authorList>
            <person name="Herrera S."/>
            <person name="Cordes E."/>
        </authorList>
    </citation>
    <scope>NUCLEOTIDE SEQUENCE</scope>
    <source>
        <strain evidence="15">USNM1676648</strain>
        <tissue evidence="15">Polyp</tissue>
    </source>
</reference>
<evidence type="ECO:0000256" key="10">
    <source>
        <dbReference type="ARBA" id="ARBA00049134"/>
    </source>
</evidence>
<dbReference type="Pfam" id="PF01753">
    <property type="entry name" value="zf-MYND"/>
    <property type="match status" value="1"/>
</dbReference>
<evidence type="ECO:0000256" key="11">
    <source>
        <dbReference type="PROSITE-ProRule" id="PRU00134"/>
    </source>
</evidence>
<feature type="coiled-coil region" evidence="12">
    <location>
        <begin position="237"/>
        <end position="264"/>
    </location>
</feature>
<evidence type="ECO:0000313" key="15">
    <source>
        <dbReference type="EMBL" id="KAJ7373155.1"/>
    </source>
</evidence>
<keyword evidence="6" id="KW-0223">Dioxygenase</keyword>
<dbReference type="PROSITE" id="PS51471">
    <property type="entry name" value="FE2OG_OXY"/>
    <property type="match status" value="1"/>
</dbReference>
<keyword evidence="16" id="KW-1185">Reference proteome</keyword>
<keyword evidence="4" id="KW-0862">Zinc</keyword>
<dbReference type="Gene3D" id="6.10.140.2220">
    <property type="match status" value="1"/>
</dbReference>
<accession>A0A9X0CRN7</accession>
<evidence type="ECO:0000313" key="16">
    <source>
        <dbReference type="Proteomes" id="UP001163046"/>
    </source>
</evidence>
<dbReference type="PANTHER" id="PTHR12907">
    <property type="entry name" value="EGL NINE HOMOLOG-RELATED"/>
    <property type="match status" value="1"/>
</dbReference>
<dbReference type="EMBL" id="MU826832">
    <property type="protein sequence ID" value="KAJ7373155.1"/>
    <property type="molecule type" value="Genomic_DNA"/>
</dbReference>
<dbReference type="GO" id="GO:0031418">
    <property type="term" value="F:L-ascorbic acid binding"/>
    <property type="evidence" value="ECO:0007669"/>
    <property type="project" value="UniProtKB-KW"/>
</dbReference>
<evidence type="ECO:0000256" key="2">
    <source>
        <dbReference type="ARBA" id="ARBA00022723"/>
    </source>
</evidence>
<protein>
    <recommendedName>
        <fullName evidence="9">hypoxia-inducible factor-proline dioxygenase</fullName>
        <ecNumber evidence="9">1.14.11.29</ecNumber>
    </recommendedName>
</protein>
<dbReference type="Proteomes" id="UP001163046">
    <property type="component" value="Unassembled WGS sequence"/>
</dbReference>
<evidence type="ECO:0000256" key="6">
    <source>
        <dbReference type="ARBA" id="ARBA00022964"/>
    </source>
</evidence>
<dbReference type="GO" id="GO:0160082">
    <property type="term" value="F:hypoxia-inducible factor-proline dioxygenase activity"/>
    <property type="evidence" value="ECO:0007669"/>
    <property type="project" value="UniProtKB-EC"/>
</dbReference>
<dbReference type="PROSITE" id="PS01360">
    <property type="entry name" value="ZF_MYND_1"/>
    <property type="match status" value="1"/>
</dbReference>
<evidence type="ECO:0000259" key="14">
    <source>
        <dbReference type="PROSITE" id="PS51471"/>
    </source>
</evidence>
<comment type="catalytic activity">
    <reaction evidence="10">
        <text>L-prolyl-[hypoxia-inducible factor alpha subunit] + 2-oxoglutarate + O2 = trans-4-hydroxy-L-prolyl-[hypoxia-inducible factor alpha subunit] + succinate + CO2</text>
        <dbReference type="Rhea" id="RHEA:48400"/>
        <dbReference type="Rhea" id="RHEA-COMP:12093"/>
        <dbReference type="Rhea" id="RHEA-COMP:12094"/>
        <dbReference type="ChEBI" id="CHEBI:15379"/>
        <dbReference type="ChEBI" id="CHEBI:16526"/>
        <dbReference type="ChEBI" id="CHEBI:16810"/>
        <dbReference type="ChEBI" id="CHEBI:30031"/>
        <dbReference type="ChEBI" id="CHEBI:50342"/>
        <dbReference type="ChEBI" id="CHEBI:61965"/>
        <dbReference type="EC" id="1.14.11.29"/>
    </reaction>
</comment>
<evidence type="ECO:0000256" key="9">
    <source>
        <dbReference type="ARBA" id="ARBA00039004"/>
    </source>
</evidence>
<evidence type="ECO:0000259" key="13">
    <source>
        <dbReference type="PROSITE" id="PS50865"/>
    </source>
</evidence>
<evidence type="ECO:0000256" key="4">
    <source>
        <dbReference type="ARBA" id="ARBA00022833"/>
    </source>
</evidence>
<evidence type="ECO:0000256" key="5">
    <source>
        <dbReference type="ARBA" id="ARBA00022896"/>
    </source>
</evidence>
<organism evidence="15 16">
    <name type="scientific">Desmophyllum pertusum</name>
    <dbReference type="NCBI Taxonomy" id="174260"/>
    <lineage>
        <taxon>Eukaryota</taxon>
        <taxon>Metazoa</taxon>
        <taxon>Cnidaria</taxon>
        <taxon>Anthozoa</taxon>
        <taxon>Hexacorallia</taxon>
        <taxon>Scleractinia</taxon>
        <taxon>Caryophylliina</taxon>
        <taxon>Caryophylliidae</taxon>
        <taxon>Desmophyllum</taxon>
    </lineage>
</organism>
<dbReference type="GO" id="GO:0008270">
    <property type="term" value="F:zinc ion binding"/>
    <property type="evidence" value="ECO:0007669"/>
    <property type="project" value="UniProtKB-KW"/>
</dbReference>
<name>A0A9X0CRN7_9CNID</name>
<dbReference type="InterPro" id="IPR044862">
    <property type="entry name" value="Pro_4_hyd_alph_FE2OG_OXY"/>
</dbReference>
<dbReference type="GO" id="GO:0008198">
    <property type="term" value="F:ferrous iron binding"/>
    <property type="evidence" value="ECO:0007669"/>
    <property type="project" value="TreeGrafter"/>
</dbReference>
<keyword evidence="2" id="KW-0479">Metal-binding</keyword>
<dbReference type="EC" id="1.14.11.29" evidence="9"/>
<keyword evidence="5" id="KW-0847">Vitamin C</keyword>
<evidence type="ECO:0000256" key="3">
    <source>
        <dbReference type="ARBA" id="ARBA00022771"/>
    </source>
</evidence>
<comment type="caution">
    <text evidence="15">The sequence shown here is derived from an EMBL/GenBank/DDBJ whole genome shotgun (WGS) entry which is preliminary data.</text>
</comment>
<proteinExistence type="predicted"/>
<evidence type="ECO:0000256" key="7">
    <source>
        <dbReference type="ARBA" id="ARBA00023002"/>
    </source>
</evidence>
<dbReference type="Pfam" id="PF13640">
    <property type="entry name" value="2OG-FeII_Oxy_3"/>
    <property type="match status" value="1"/>
</dbReference>
<keyword evidence="7 15" id="KW-0560">Oxidoreductase</keyword>
<dbReference type="Gene3D" id="2.60.120.620">
    <property type="entry name" value="q2cbj1_9rhob like domain"/>
    <property type="match status" value="1"/>
</dbReference>
<dbReference type="OrthoDB" id="5952526at2759"/>
<dbReference type="SUPFAM" id="SSF144232">
    <property type="entry name" value="HIT/MYND zinc finger-like"/>
    <property type="match status" value="1"/>
</dbReference>
<dbReference type="PANTHER" id="PTHR12907:SF26">
    <property type="entry name" value="HIF PROLYL HYDROXYLASE, ISOFORM C"/>
    <property type="match status" value="1"/>
</dbReference>
<comment type="cofactor">
    <cofactor evidence="1">
        <name>L-ascorbate</name>
        <dbReference type="ChEBI" id="CHEBI:38290"/>
    </cofactor>
</comment>
<gene>
    <name evidence="15" type="primary">EGLN1</name>
    <name evidence="15" type="ORF">OS493_014303</name>
</gene>
<dbReference type="SMART" id="SM00702">
    <property type="entry name" value="P4Hc"/>
    <property type="match status" value="1"/>
</dbReference>
<feature type="domain" description="Fe2OG dioxygenase" evidence="14">
    <location>
        <begin position="118"/>
        <end position="216"/>
    </location>
</feature>
<keyword evidence="12" id="KW-0175">Coiled coil</keyword>
<evidence type="ECO:0000256" key="8">
    <source>
        <dbReference type="ARBA" id="ARBA00023004"/>
    </source>
</evidence>
<dbReference type="InterPro" id="IPR002893">
    <property type="entry name" value="Znf_MYND"/>
</dbReference>
<evidence type="ECO:0000256" key="1">
    <source>
        <dbReference type="ARBA" id="ARBA00001961"/>
    </source>
</evidence>
<dbReference type="InterPro" id="IPR006620">
    <property type="entry name" value="Pro_4_hyd_alph"/>
</dbReference>
<dbReference type="GO" id="GO:0071456">
    <property type="term" value="P:cellular response to hypoxia"/>
    <property type="evidence" value="ECO:0007669"/>
    <property type="project" value="TreeGrafter"/>
</dbReference>
<dbReference type="InterPro" id="IPR051559">
    <property type="entry name" value="HIF_prolyl_hydroxylases"/>
</dbReference>
<dbReference type="AlphaFoldDB" id="A0A9X0CRN7"/>
<dbReference type="InterPro" id="IPR005123">
    <property type="entry name" value="Oxoglu/Fe-dep_dioxygenase_dom"/>
</dbReference>
<feature type="domain" description="MYND-type" evidence="13">
    <location>
        <begin position="9"/>
        <end position="47"/>
    </location>
</feature>
<evidence type="ECO:0000256" key="12">
    <source>
        <dbReference type="SAM" id="Coils"/>
    </source>
</evidence>
<sequence>MASTSSSSCAFCSAEKTNLLKCSRCKSAFYCSKECQKSHWKAHKANCTPPHTIPAADVKQKFPQPTRKNLDSIARFVCSSLKDKYFSVINDLFEDEKALEVLNEVKQLHNSDGMNEYRIEGRSKAMVACYPGNGTGYTRHVDNPDGDGRCLTVIYYLNQGWGEDNGGKLRIYRENDHVDVEPILNRLLMFWSDGRNPHEVLPAYCTRYAITIWYFDAEERRRAKQLHRHNVMGDLEAEFALRDLEAKRKERDIAEAKLKEESEKLVKGLLSEEDLEALSGLVKHHPNPYEVLSGLGIHQSVQEALLKLLVER</sequence>
<keyword evidence="3 11" id="KW-0863">Zinc-finger</keyword>
<keyword evidence="8" id="KW-0408">Iron</keyword>